<name>A0A2N0H7N5_9SPHN</name>
<dbReference type="PROSITE" id="PS51257">
    <property type="entry name" value="PROKAR_LIPOPROTEIN"/>
    <property type="match status" value="1"/>
</dbReference>
<sequence>MKKAMILTALIALPVGLSGCDKKTEAPKVEAPKAEAPKAEATTDNMSGMTMPAGSMMGKGSGTVTAIDAATGKITLDHGAIPGVGWPAMKMGFSAKPELLKSVAVGEKVDFDVTVTGTAGEVTAIRKQ</sequence>
<comment type="caution">
    <text evidence="2">The sequence shown here is derived from an EMBL/GenBank/DDBJ whole genome shotgun (WGS) entry which is preliminary data.</text>
</comment>
<gene>
    <name evidence="2" type="ORF">B0I00_2526</name>
</gene>
<accession>A0A2N0H7N5</accession>
<dbReference type="InterPro" id="IPR021647">
    <property type="entry name" value="CusF_Ec"/>
</dbReference>
<dbReference type="InterPro" id="IPR042230">
    <property type="entry name" value="CusF_sf"/>
</dbReference>
<dbReference type="AlphaFoldDB" id="A0A2N0H7N5"/>
<proteinExistence type="predicted"/>
<feature type="region of interest" description="Disordered" evidence="1">
    <location>
        <begin position="23"/>
        <end position="57"/>
    </location>
</feature>
<organism evidence="2 3">
    <name type="scientific">Novosphingobium kunmingense</name>
    <dbReference type="NCBI Taxonomy" id="1211806"/>
    <lineage>
        <taxon>Bacteria</taxon>
        <taxon>Pseudomonadati</taxon>
        <taxon>Pseudomonadota</taxon>
        <taxon>Alphaproteobacteria</taxon>
        <taxon>Sphingomonadales</taxon>
        <taxon>Sphingomonadaceae</taxon>
        <taxon>Novosphingobium</taxon>
    </lineage>
</organism>
<dbReference type="Proteomes" id="UP000232587">
    <property type="component" value="Unassembled WGS sequence"/>
</dbReference>
<dbReference type="Pfam" id="PF11604">
    <property type="entry name" value="CusF_Ec"/>
    <property type="match status" value="1"/>
</dbReference>
<protein>
    <submittedName>
        <fullName evidence="2">Copper binding protein CusF</fullName>
    </submittedName>
</protein>
<dbReference type="Gene3D" id="2.40.50.320">
    <property type="entry name" value="Copper binding periplasmic protein CusF"/>
    <property type="match status" value="1"/>
</dbReference>
<evidence type="ECO:0000313" key="2">
    <source>
        <dbReference type="EMBL" id="PKB14924.1"/>
    </source>
</evidence>
<feature type="compositionally biased region" description="Basic and acidic residues" evidence="1">
    <location>
        <begin position="23"/>
        <end position="38"/>
    </location>
</feature>
<dbReference type="EMBL" id="PHUF01000004">
    <property type="protein sequence ID" value="PKB14924.1"/>
    <property type="molecule type" value="Genomic_DNA"/>
</dbReference>
<dbReference type="RefSeq" id="WP_100867703.1">
    <property type="nucleotide sequence ID" value="NZ_PHUF01000004.1"/>
</dbReference>
<keyword evidence="3" id="KW-1185">Reference proteome</keyword>
<evidence type="ECO:0000313" key="3">
    <source>
        <dbReference type="Proteomes" id="UP000232587"/>
    </source>
</evidence>
<dbReference type="OrthoDB" id="5771277at2"/>
<evidence type="ECO:0000256" key="1">
    <source>
        <dbReference type="SAM" id="MobiDB-lite"/>
    </source>
</evidence>
<reference evidence="2 3" key="1">
    <citation type="submission" date="2017-11" db="EMBL/GenBank/DDBJ databases">
        <title>Genomic Encyclopedia of Type Strains, Phase III (KMG-III): the genomes of soil and plant-associated and newly described type strains.</title>
        <authorList>
            <person name="Whitman W."/>
        </authorList>
    </citation>
    <scope>NUCLEOTIDE SEQUENCE [LARGE SCALE GENOMIC DNA]</scope>
    <source>
        <strain evidence="2 3">CGMCC 1.12274</strain>
    </source>
</reference>